<dbReference type="EMBL" id="BKCP01004783">
    <property type="protein sequence ID" value="GER33699.1"/>
    <property type="molecule type" value="Genomic_DNA"/>
</dbReference>
<sequence>MSRFFRCTHQGNLLREGPCLTRRSTENASGCVPGLGLMEAGGGRWSHDLDRWTFGYSVYRDAQIYRLRFMADYGYTTEETRCIPGLGLMEAGGGRWSRDLDRWMFGYSIYLYNAFLNGCLLIAYF</sequence>
<dbReference type="Proteomes" id="UP000325081">
    <property type="component" value="Unassembled WGS sequence"/>
</dbReference>
<keyword evidence="1" id="KW-0812">Transmembrane</keyword>
<organism evidence="2 3">
    <name type="scientific">Striga asiatica</name>
    <name type="common">Asiatic witchweed</name>
    <name type="synonym">Buchnera asiatica</name>
    <dbReference type="NCBI Taxonomy" id="4170"/>
    <lineage>
        <taxon>Eukaryota</taxon>
        <taxon>Viridiplantae</taxon>
        <taxon>Streptophyta</taxon>
        <taxon>Embryophyta</taxon>
        <taxon>Tracheophyta</taxon>
        <taxon>Spermatophyta</taxon>
        <taxon>Magnoliopsida</taxon>
        <taxon>eudicotyledons</taxon>
        <taxon>Gunneridae</taxon>
        <taxon>Pentapetalae</taxon>
        <taxon>asterids</taxon>
        <taxon>lamiids</taxon>
        <taxon>Lamiales</taxon>
        <taxon>Orobanchaceae</taxon>
        <taxon>Buchnereae</taxon>
        <taxon>Striga</taxon>
    </lineage>
</organism>
<proteinExistence type="predicted"/>
<evidence type="ECO:0000256" key="1">
    <source>
        <dbReference type="SAM" id="Phobius"/>
    </source>
</evidence>
<gene>
    <name evidence="2" type="ORF">STAS_09853</name>
</gene>
<protein>
    <submittedName>
        <fullName evidence="2">Uncharacterized protein</fullName>
    </submittedName>
</protein>
<evidence type="ECO:0000313" key="3">
    <source>
        <dbReference type="Proteomes" id="UP000325081"/>
    </source>
</evidence>
<feature type="transmembrane region" description="Helical" evidence="1">
    <location>
        <begin position="104"/>
        <end position="124"/>
    </location>
</feature>
<keyword evidence="3" id="KW-1185">Reference proteome</keyword>
<evidence type="ECO:0000313" key="2">
    <source>
        <dbReference type="EMBL" id="GER33699.1"/>
    </source>
</evidence>
<dbReference type="AlphaFoldDB" id="A0A5A7PLU4"/>
<keyword evidence="1" id="KW-0472">Membrane</keyword>
<accession>A0A5A7PLU4</accession>
<keyword evidence="1" id="KW-1133">Transmembrane helix</keyword>
<comment type="caution">
    <text evidence="2">The sequence shown here is derived from an EMBL/GenBank/DDBJ whole genome shotgun (WGS) entry which is preliminary data.</text>
</comment>
<reference evidence="3" key="1">
    <citation type="journal article" date="2019" name="Curr. Biol.">
        <title>Genome Sequence of Striga asiatica Provides Insight into the Evolution of Plant Parasitism.</title>
        <authorList>
            <person name="Yoshida S."/>
            <person name="Kim S."/>
            <person name="Wafula E.K."/>
            <person name="Tanskanen J."/>
            <person name="Kim Y.M."/>
            <person name="Honaas L."/>
            <person name="Yang Z."/>
            <person name="Spallek T."/>
            <person name="Conn C.E."/>
            <person name="Ichihashi Y."/>
            <person name="Cheong K."/>
            <person name="Cui S."/>
            <person name="Der J.P."/>
            <person name="Gundlach H."/>
            <person name="Jiao Y."/>
            <person name="Hori C."/>
            <person name="Ishida J.K."/>
            <person name="Kasahara H."/>
            <person name="Kiba T."/>
            <person name="Kim M.S."/>
            <person name="Koo N."/>
            <person name="Laohavisit A."/>
            <person name="Lee Y.H."/>
            <person name="Lumba S."/>
            <person name="McCourt P."/>
            <person name="Mortimer J.C."/>
            <person name="Mutuku J.M."/>
            <person name="Nomura T."/>
            <person name="Sasaki-Sekimoto Y."/>
            <person name="Seto Y."/>
            <person name="Wang Y."/>
            <person name="Wakatake T."/>
            <person name="Sakakibara H."/>
            <person name="Demura T."/>
            <person name="Yamaguchi S."/>
            <person name="Yoneyama K."/>
            <person name="Manabe R.I."/>
            <person name="Nelson D.C."/>
            <person name="Schulman A.H."/>
            <person name="Timko M.P."/>
            <person name="dePamphilis C.W."/>
            <person name="Choi D."/>
            <person name="Shirasu K."/>
        </authorList>
    </citation>
    <scope>NUCLEOTIDE SEQUENCE [LARGE SCALE GENOMIC DNA]</scope>
    <source>
        <strain evidence="3">cv. UVA1</strain>
    </source>
</reference>
<name>A0A5A7PLU4_STRAF</name>